<protein>
    <submittedName>
        <fullName evidence="3">Uncharacterized protein</fullName>
    </submittedName>
</protein>
<feature type="compositionally biased region" description="Low complexity" evidence="1">
    <location>
        <begin position="68"/>
        <end position="91"/>
    </location>
</feature>
<dbReference type="AlphaFoldDB" id="A0A820E0V0"/>
<feature type="non-terminal residue" evidence="3">
    <location>
        <position position="91"/>
    </location>
</feature>
<comment type="caution">
    <text evidence="3">The sequence shown here is derived from an EMBL/GenBank/DDBJ whole genome shotgun (WGS) entry which is preliminary data.</text>
</comment>
<name>A0A820E0V0_9BILA</name>
<evidence type="ECO:0000313" key="3">
    <source>
        <dbReference type="EMBL" id="CAF4241221.1"/>
    </source>
</evidence>
<dbReference type="EMBL" id="CAJOBB010010212">
    <property type="protein sequence ID" value="CAF4241221.1"/>
    <property type="molecule type" value="Genomic_DNA"/>
</dbReference>
<sequence length="91" mass="10315">MNRRGTKRPRFSVGGQPVYENEDSSNHSALGITDYDDNSLSQTPEVSMNNFDQQNFPQNQFVPDRSKPIQQSSIKSSNDDNTNLNTCLNYL</sequence>
<evidence type="ECO:0000313" key="2">
    <source>
        <dbReference type="EMBL" id="CAF4128998.1"/>
    </source>
</evidence>
<feature type="compositionally biased region" description="Polar residues" evidence="1">
    <location>
        <begin position="38"/>
        <end position="48"/>
    </location>
</feature>
<dbReference type="EMBL" id="CAJOBB010005455">
    <property type="protein sequence ID" value="CAF4128998.1"/>
    <property type="molecule type" value="Genomic_DNA"/>
</dbReference>
<organism evidence="3 4">
    <name type="scientific">Adineta steineri</name>
    <dbReference type="NCBI Taxonomy" id="433720"/>
    <lineage>
        <taxon>Eukaryota</taxon>
        <taxon>Metazoa</taxon>
        <taxon>Spiralia</taxon>
        <taxon>Gnathifera</taxon>
        <taxon>Rotifera</taxon>
        <taxon>Eurotatoria</taxon>
        <taxon>Bdelloidea</taxon>
        <taxon>Adinetida</taxon>
        <taxon>Adinetidae</taxon>
        <taxon>Adineta</taxon>
    </lineage>
</organism>
<evidence type="ECO:0000313" key="4">
    <source>
        <dbReference type="Proteomes" id="UP000663868"/>
    </source>
</evidence>
<gene>
    <name evidence="2" type="ORF">KXQ929_LOCUS36073</name>
    <name evidence="3" type="ORF">KXQ929_LOCUS42283</name>
</gene>
<reference evidence="3" key="1">
    <citation type="submission" date="2021-02" db="EMBL/GenBank/DDBJ databases">
        <authorList>
            <person name="Nowell W R."/>
        </authorList>
    </citation>
    <scope>NUCLEOTIDE SEQUENCE</scope>
</reference>
<proteinExistence type="predicted"/>
<dbReference type="Proteomes" id="UP000663868">
    <property type="component" value="Unassembled WGS sequence"/>
</dbReference>
<feature type="region of interest" description="Disordered" evidence="1">
    <location>
        <begin position="1"/>
        <end position="91"/>
    </location>
</feature>
<feature type="compositionally biased region" description="Low complexity" evidence="1">
    <location>
        <begin position="49"/>
        <end position="61"/>
    </location>
</feature>
<feature type="compositionally biased region" description="Basic residues" evidence="1">
    <location>
        <begin position="1"/>
        <end position="10"/>
    </location>
</feature>
<accession>A0A820E0V0</accession>
<evidence type="ECO:0000256" key="1">
    <source>
        <dbReference type="SAM" id="MobiDB-lite"/>
    </source>
</evidence>